<feature type="transmembrane region" description="Helical" evidence="8">
    <location>
        <begin position="139"/>
        <end position="156"/>
    </location>
</feature>
<sequence>MSLPPPLPAAADSRQATIVWSVGGLLVLLLTVLWPYQHWEFASRSSIVMGIVNKANADSEWWYCLFVPPIVVWLIWRMQGDLRRLPLRGSWLGAPLLVLGMVVYWAGYKVDTGYPGFLAVQMVTMGLILMLGGWHWMKWLIFPWAFLVFMWPMVPLESRLAFPLRILTAKASSGFLNLMGVDVVRDGTSLHSAADAARGLAQGAEFKLDVEEPCSGIRSLFSLLMISALYGWLMLKTWSARAVLFASAIPLAVLGNFVRMILLTLGSKWLGVEFAVGRNIAGQQEMSGFHTLAGFAVFGVALAGMFALATFLEKREAKRARAAAQVAAPAATSASLITPKSPWLPLGVSVLICLGGLAFCAVTDTTYRVGAPPVSLALPERLGAYESQEMPMQAIERQTLNEGVEIGRRFYFKSDRAVLASVVLSGALKRSLHEPQICLPGQGWVINGKSFIEFDCGLAAPVKATLLSMHRDVQNEAGQVERTRALNVYWYQGSQGRTASSYDEHVGYSYADALLRNIDHRWALLSFFAPLKNQPLGSMDPYAELNALEDMKTFMREFVPPLLEAAPKE</sequence>
<evidence type="ECO:0000256" key="1">
    <source>
        <dbReference type="ARBA" id="ARBA00004651"/>
    </source>
</evidence>
<keyword evidence="2" id="KW-1003">Cell membrane</keyword>
<keyword evidence="4 8" id="KW-0812">Transmembrane</keyword>
<feature type="transmembrane region" description="Helical" evidence="8">
    <location>
        <begin position="18"/>
        <end position="36"/>
    </location>
</feature>
<keyword evidence="6 8" id="KW-1133">Transmembrane helix</keyword>
<dbReference type="InterPro" id="IPR013426">
    <property type="entry name" value="EpsH-like"/>
</dbReference>
<dbReference type="Proteomes" id="UP001499852">
    <property type="component" value="Unassembled WGS sequence"/>
</dbReference>
<dbReference type="EMBL" id="BAABIA010000009">
    <property type="protein sequence ID" value="GAA5146844.1"/>
    <property type="molecule type" value="Genomic_DNA"/>
</dbReference>
<keyword evidence="7 8" id="KW-0472">Membrane</keyword>
<comment type="subcellular location">
    <subcellularLocation>
        <location evidence="1">Cell membrane</location>
        <topology evidence="1">Multi-pass membrane protein</topology>
    </subcellularLocation>
</comment>
<evidence type="ECO:0000256" key="4">
    <source>
        <dbReference type="ARBA" id="ARBA00022692"/>
    </source>
</evidence>
<feature type="domain" description="Methanolan biosynthesis EpsI" evidence="9">
    <location>
        <begin position="350"/>
        <end position="562"/>
    </location>
</feature>
<comment type="caution">
    <text evidence="10">The sequence shown here is derived from an EMBL/GenBank/DDBJ whole genome shotgun (WGS) entry which is preliminary data.</text>
</comment>
<evidence type="ECO:0000313" key="10">
    <source>
        <dbReference type="EMBL" id="GAA5146844.1"/>
    </source>
</evidence>
<accession>A0ABP9PP76</accession>
<name>A0ABP9PP76_9BACT</name>
<dbReference type="NCBIfam" id="TIGR02602">
    <property type="entry name" value="8TM_EpsH"/>
    <property type="match status" value="1"/>
</dbReference>
<evidence type="ECO:0000256" key="5">
    <source>
        <dbReference type="ARBA" id="ARBA00022801"/>
    </source>
</evidence>
<dbReference type="InterPro" id="IPR019127">
    <property type="entry name" value="Exosortase"/>
</dbReference>
<keyword evidence="3" id="KW-0645">Protease</keyword>
<evidence type="ECO:0000256" key="8">
    <source>
        <dbReference type="SAM" id="Phobius"/>
    </source>
</evidence>
<protein>
    <recommendedName>
        <fullName evidence="9">Methanolan biosynthesis EpsI domain-containing protein</fullName>
    </recommendedName>
</protein>
<dbReference type="NCBIfam" id="TIGR04178">
    <property type="entry name" value="exo_archaeo"/>
    <property type="match status" value="1"/>
</dbReference>
<feature type="transmembrane region" description="Helical" evidence="8">
    <location>
        <begin position="242"/>
        <end position="262"/>
    </location>
</feature>
<feature type="transmembrane region" description="Helical" evidence="8">
    <location>
        <begin position="90"/>
        <end position="108"/>
    </location>
</feature>
<evidence type="ECO:0000259" key="9">
    <source>
        <dbReference type="Pfam" id="PF11984"/>
    </source>
</evidence>
<dbReference type="InterPro" id="IPR014263">
    <property type="entry name" value="Methanolan_biosynth_EpsI"/>
</dbReference>
<dbReference type="InterPro" id="IPR026392">
    <property type="entry name" value="Exo/Archaeosortase_dom"/>
</dbReference>
<evidence type="ECO:0000256" key="2">
    <source>
        <dbReference type="ARBA" id="ARBA00022475"/>
    </source>
</evidence>
<feature type="transmembrane region" description="Helical" evidence="8">
    <location>
        <begin position="60"/>
        <end position="78"/>
    </location>
</feature>
<proteinExistence type="predicted"/>
<gene>
    <name evidence="10" type="ORF">GCM10023213_40590</name>
</gene>
<evidence type="ECO:0000256" key="7">
    <source>
        <dbReference type="ARBA" id="ARBA00023136"/>
    </source>
</evidence>
<evidence type="ECO:0000256" key="3">
    <source>
        <dbReference type="ARBA" id="ARBA00022670"/>
    </source>
</evidence>
<keyword evidence="5" id="KW-0378">Hydrolase</keyword>
<dbReference type="Pfam" id="PF11984">
    <property type="entry name" value="DUF3485"/>
    <property type="match status" value="1"/>
</dbReference>
<organism evidence="10 11">
    <name type="scientific">Prosthecobacter algae</name>
    <dbReference type="NCBI Taxonomy" id="1144682"/>
    <lineage>
        <taxon>Bacteria</taxon>
        <taxon>Pseudomonadati</taxon>
        <taxon>Verrucomicrobiota</taxon>
        <taxon>Verrucomicrobiia</taxon>
        <taxon>Verrucomicrobiales</taxon>
        <taxon>Verrucomicrobiaceae</taxon>
        <taxon>Prosthecobacter</taxon>
    </lineage>
</organism>
<feature type="transmembrane region" description="Helical" evidence="8">
    <location>
        <begin position="292"/>
        <end position="312"/>
    </location>
</feature>
<reference evidence="11" key="1">
    <citation type="journal article" date="2019" name="Int. J. Syst. Evol. Microbiol.">
        <title>The Global Catalogue of Microorganisms (GCM) 10K type strain sequencing project: providing services to taxonomists for standard genome sequencing and annotation.</title>
        <authorList>
            <consortium name="The Broad Institute Genomics Platform"/>
            <consortium name="The Broad Institute Genome Sequencing Center for Infectious Disease"/>
            <person name="Wu L."/>
            <person name="Ma J."/>
        </authorList>
    </citation>
    <scope>NUCLEOTIDE SEQUENCE [LARGE SCALE GENOMIC DNA]</scope>
    <source>
        <strain evidence="11">JCM 18053</strain>
    </source>
</reference>
<feature type="transmembrane region" description="Helical" evidence="8">
    <location>
        <begin position="216"/>
        <end position="235"/>
    </location>
</feature>
<dbReference type="RefSeq" id="WP_345738237.1">
    <property type="nucleotide sequence ID" value="NZ_BAABIA010000009.1"/>
</dbReference>
<keyword evidence="11" id="KW-1185">Reference proteome</keyword>
<evidence type="ECO:0000256" key="6">
    <source>
        <dbReference type="ARBA" id="ARBA00022989"/>
    </source>
</evidence>
<dbReference type="Pfam" id="PF09721">
    <property type="entry name" value="Exosortase_EpsH"/>
    <property type="match status" value="1"/>
</dbReference>
<feature type="transmembrane region" description="Helical" evidence="8">
    <location>
        <begin position="114"/>
        <end position="132"/>
    </location>
</feature>
<evidence type="ECO:0000313" key="11">
    <source>
        <dbReference type="Proteomes" id="UP001499852"/>
    </source>
</evidence>